<dbReference type="Pfam" id="PF05199">
    <property type="entry name" value="GMC_oxred_C"/>
    <property type="match status" value="1"/>
</dbReference>
<dbReference type="PANTHER" id="PTHR42784:SF1">
    <property type="entry name" value="PYRANOSE 2-OXIDASE"/>
    <property type="match status" value="1"/>
</dbReference>
<evidence type="ECO:0000313" key="7">
    <source>
        <dbReference type="EMBL" id="WGH78705.1"/>
    </source>
</evidence>
<feature type="domain" description="Glucose-methanol-choline oxidoreductase C-terminal" evidence="6">
    <location>
        <begin position="373"/>
        <end position="496"/>
    </location>
</feature>
<proteinExistence type="inferred from homology"/>
<dbReference type="InterPro" id="IPR007867">
    <property type="entry name" value="GMC_OxRtase_C"/>
</dbReference>
<keyword evidence="5" id="KW-0560">Oxidoreductase</keyword>
<reference evidence="7 8" key="1">
    <citation type="submission" date="2023-04" db="EMBL/GenBank/DDBJ databases">
        <title>Jannaschia ovalis sp. nov., a marine bacterium isolated from sea tidal flat.</title>
        <authorList>
            <person name="Kwon D.Y."/>
            <person name="Kim J.-J."/>
        </authorList>
    </citation>
    <scope>NUCLEOTIDE SEQUENCE [LARGE SCALE GENOMIC DNA]</scope>
    <source>
        <strain evidence="7 8">GRR-S6-38</strain>
    </source>
</reference>
<protein>
    <submittedName>
        <fullName evidence="7">GMC family oxidoreductase</fullName>
    </submittedName>
</protein>
<accession>A0ABY8LEG9</accession>
<dbReference type="Proteomes" id="UP001243420">
    <property type="component" value="Chromosome"/>
</dbReference>
<evidence type="ECO:0000256" key="1">
    <source>
        <dbReference type="ARBA" id="ARBA00001974"/>
    </source>
</evidence>
<dbReference type="Gene3D" id="3.50.50.60">
    <property type="entry name" value="FAD/NAD(P)-binding domain"/>
    <property type="match status" value="2"/>
</dbReference>
<evidence type="ECO:0000313" key="8">
    <source>
        <dbReference type="Proteomes" id="UP001243420"/>
    </source>
</evidence>
<name>A0ABY8LEG9_9RHOB</name>
<dbReference type="PANTHER" id="PTHR42784">
    <property type="entry name" value="PYRANOSE 2-OXIDASE"/>
    <property type="match status" value="1"/>
</dbReference>
<evidence type="ECO:0000256" key="5">
    <source>
        <dbReference type="ARBA" id="ARBA00023002"/>
    </source>
</evidence>
<gene>
    <name evidence="7" type="ORF">P8627_00130</name>
</gene>
<evidence type="ECO:0000256" key="3">
    <source>
        <dbReference type="ARBA" id="ARBA00022630"/>
    </source>
</evidence>
<comment type="cofactor">
    <cofactor evidence="1">
        <name>FAD</name>
        <dbReference type="ChEBI" id="CHEBI:57692"/>
    </cofactor>
</comment>
<dbReference type="EMBL" id="CP122537">
    <property type="protein sequence ID" value="WGH78705.1"/>
    <property type="molecule type" value="Genomic_DNA"/>
</dbReference>
<sequence>MGSGPSGLTLAERLSGGPHRVIVLESGDLKFAAKSQAPSRGEIVGMPYEPLHVCRVRRMGGSTGRRGWGGWCKTLRPEDFEARPHIPHSGWPVTFEEMKPHYRKAFETCRFDGLDSGEWFQKPAERGCDVGIEHAFLAPMKDFADGWRDLADADAKNLTVVYNATATEILTEGNAETVSAIAFTDGQQQRRVEARILVLALGGIENARMLLVSDSVHRNGIGNERDLVGRFFMEHPRLRWGHMVVGPDGGELVDLDPSHINRTGEELPSDLVARLRKGLVLSRELREREGLLDSRTWLQPIPQAGEGAGAVALREAGFWIAKGRWPPHPVRAFSTMALNPVDSLRALRFYKGPARARLKTTAFGFNSIFEQAPNPDSRVWLSRRRDALGVRRVSLDWRIEDVTRRTFRRTQEILAQHLRGQGHTVTVAPWTSEGEKGSRVSWVRHHMGTTRMSATPASGVVDPNNRVFGMRNLYMAGSSVYPTVGNDMVTLTAIALSHRLADTIEAELARVDRSSRHKTASGEQAAAAS</sequence>
<evidence type="ECO:0000259" key="6">
    <source>
        <dbReference type="Pfam" id="PF05199"/>
    </source>
</evidence>
<comment type="similarity">
    <text evidence="2">Belongs to the GMC oxidoreductase family.</text>
</comment>
<keyword evidence="8" id="KW-1185">Reference proteome</keyword>
<organism evidence="7 8">
    <name type="scientific">Jannaschia ovalis</name>
    <dbReference type="NCBI Taxonomy" id="3038773"/>
    <lineage>
        <taxon>Bacteria</taxon>
        <taxon>Pseudomonadati</taxon>
        <taxon>Pseudomonadota</taxon>
        <taxon>Alphaproteobacteria</taxon>
        <taxon>Rhodobacterales</taxon>
        <taxon>Roseobacteraceae</taxon>
        <taxon>Jannaschia</taxon>
    </lineage>
</organism>
<dbReference type="RefSeq" id="WP_279965456.1">
    <property type="nucleotide sequence ID" value="NZ_CP122537.1"/>
</dbReference>
<evidence type="ECO:0000256" key="4">
    <source>
        <dbReference type="ARBA" id="ARBA00022827"/>
    </source>
</evidence>
<dbReference type="InterPro" id="IPR036188">
    <property type="entry name" value="FAD/NAD-bd_sf"/>
</dbReference>
<evidence type="ECO:0000256" key="2">
    <source>
        <dbReference type="ARBA" id="ARBA00010790"/>
    </source>
</evidence>
<keyword evidence="4" id="KW-0274">FAD</keyword>
<dbReference type="SUPFAM" id="SSF51905">
    <property type="entry name" value="FAD/NAD(P)-binding domain"/>
    <property type="match status" value="1"/>
</dbReference>
<keyword evidence="3" id="KW-0285">Flavoprotein</keyword>
<dbReference type="InterPro" id="IPR051473">
    <property type="entry name" value="P2Ox-like"/>
</dbReference>